<dbReference type="InterPro" id="IPR056209">
    <property type="entry name" value="SU10_adaptor"/>
</dbReference>
<accession>A0A6J5QFX0</accession>
<gene>
    <name evidence="1" type="ORF">UFOVP1043_10</name>
</gene>
<organism evidence="1">
    <name type="scientific">uncultured Caudovirales phage</name>
    <dbReference type="NCBI Taxonomy" id="2100421"/>
    <lineage>
        <taxon>Viruses</taxon>
        <taxon>Duplodnaviria</taxon>
        <taxon>Heunggongvirae</taxon>
        <taxon>Uroviricota</taxon>
        <taxon>Caudoviricetes</taxon>
        <taxon>Peduoviridae</taxon>
        <taxon>Maltschvirus</taxon>
        <taxon>Maltschvirus maltsch</taxon>
    </lineage>
</organism>
<protein>
    <submittedName>
        <fullName evidence="1">Uncharacterized protein</fullName>
    </submittedName>
</protein>
<reference evidence="1" key="1">
    <citation type="submission" date="2020-05" db="EMBL/GenBank/DDBJ databases">
        <authorList>
            <person name="Chiriac C."/>
            <person name="Salcher M."/>
            <person name="Ghai R."/>
            <person name="Kavagutti S V."/>
        </authorList>
    </citation>
    <scope>NUCLEOTIDE SEQUENCE</scope>
</reference>
<evidence type="ECO:0000313" key="1">
    <source>
        <dbReference type="EMBL" id="CAB4180098.1"/>
    </source>
</evidence>
<proteinExistence type="predicted"/>
<dbReference type="EMBL" id="LR797001">
    <property type="protein sequence ID" value="CAB4180098.1"/>
    <property type="molecule type" value="Genomic_DNA"/>
</dbReference>
<sequence>MTYNELKTAIQQYLMVEYVGDGAEPTFVANIDNFIKNTEIIINNTVQLPAFRVNVTGSVTTGNPYLTIPSDFLSIFSIAVIPSITINLVPTPTYQYLLNKDVNYIREAFPYPSVEGVPQYYSLFDNNTFIIGPTPDVDYDVEMHYYAYPESIVDAASGTTWLSTEFPNALLWGALVEGYIFLKGETALIQTYQAKFDQVMAEVKQLGDGKNRQDSYRVVQVRDKVI</sequence>
<name>A0A6J5QFX0_9CAUD</name>
<dbReference type="Pfam" id="PF24175">
    <property type="entry name" value="SU10_adaptor"/>
    <property type="match status" value="1"/>
</dbReference>